<name>A0ABP3Q8H8_9PROT</name>
<sequence length="242" mass="25831">MRRFVFAAALAGILPAAFAGPPFVSDDPAPTDYRHYEIYAFAQGSEALDGSGSSYGIDFNYGATPDLQLTAVVPWEVSAPSDGPTVAGIGNVELAAKYRFLHQAEIGWDVAIFPRLFLPSASAHVGDQHFSLLLPIWAGRSWGDWSTFGGGGCVINRGGDSQDYCLMGWALSRRVLPDLLIGAEIVHQGADTKNGRASSGIGGGLIYDISENVHLLAYAGPGLQNTAETARFNWYSSILFTL</sequence>
<keyword evidence="1" id="KW-0732">Signal</keyword>
<organism evidence="2 3">
    <name type="scientific">Rhizomicrobium electricum</name>
    <dbReference type="NCBI Taxonomy" id="480070"/>
    <lineage>
        <taxon>Bacteria</taxon>
        <taxon>Pseudomonadati</taxon>
        <taxon>Pseudomonadota</taxon>
        <taxon>Alphaproteobacteria</taxon>
        <taxon>Micropepsales</taxon>
        <taxon>Micropepsaceae</taxon>
        <taxon>Rhizomicrobium</taxon>
    </lineage>
</organism>
<evidence type="ECO:0000313" key="3">
    <source>
        <dbReference type="Proteomes" id="UP001499951"/>
    </source>
</evidence>
<dbReference type="RefSeq" id="WP_166929020.1">
    <property type="nucleotide sequence ID" value="NZ_BAAADD010000011.1"/>
</dbReference>
<feature type="chain" id="PRO_5047123390" description="Transporter" evidence="1">
    <location>
        <begin position="20"/>
        <end position="242"/>
    </location>
</feature>
<evidence type="ECO:0000313" key="2">
    <source>
        <dbReference type="EMBL" id="GAA0584327.1"/>
    </source>
</evidence>
<accession>A0ABP3Q8H8</accession>
<dbReference type="EMBL" id="BAAADD010000011">
    <property type="protein sequence ID" value="GAA0584327.1"/>
    <property type="molecule type" value="Genomic_DNA"/>
</dbReference>
<keyword evidence="3" id="KW-1185">Reference proteome</keyword>
<evidence type="ECO:0008006" key="4">
    <source>
        <dbReference type="Google" id="ProtNLM"/>
    </source>
</evidence>
<protein>
    <recommendedName>
        <fullName evidence="4">Transporter</fullName>
    </recommendedName>
</protein>
<gene>
    <name evidence="2" type="ORF">GCM10008942_36540</name>
</gene>
<feature type="signal peptide" evidence="1">
    <location>
        <begin position="1"/>
        <end position="19"/>
    </location>
</feature>
<comment type="caution">
    <text evidence="2">The sequence shown here is derived from an EMBL/GenBank/DDBJ whole genome shotgun (WGS) entry which is preliminary data.</text>
</comment>
<dbReference type="InterPro" id="IPR025737">
    <property type="entry name" value="FApF"/>
</dbReference>
<dbReference type="Pfam" id="PF13557">
    <property type="entry name" value="Phenol_MetA_deg"/>
    <property type="match status" value="1"/>
</dbReference>
<evidence type="ECO:0000256" key="1">
    <source>
        <dbReference type="SAM" id="SignalP"/>
    </source>
</evidence>
<proteinExistence type="predicted"/>
<dbReference type="Proteomes" id="UP001499951">
    <property type="component" value="Unassembled WGS sequence"/>
</dbReference>
<reference evidence="3" key="1">
    <citation type="journal article" date="2019" name="Int. J. Syst. Evol. Microbiol.">
        <title>The Global Catalogue of Microorganisms (GCM) 10K type strain sequencing project: providing services to taxonomists for standard genome sequencing and annotation.</title>
        <authorList>
            <consortium name="The Broad Institute Genomics Platform"/>
            <consortium name="The Broad Institute Genome Sequencing Center for Infectious Disease"/>
            <person name="Wu L."/>
            <person name="Ma J."/>
        </authorList>
    </citation>
    <scope>NUCLEOTIDE SEQUENCE [LARGE SCALE GENOMIC DNA]</scope>
    <source>
        <strain evidence="3">JCM 15089</strain>
    </source>
</reference>